<reference evidence="3" key="3">
    <citation type="submission" date="2025-04" db="UniProtKB">
        <authorList>
            <consortium name="RefSeq"/>
        </authorList>
    </citation>
    <scope>IDENTIFICATION</scope>
    <source>
        <strain evidence="3">CBS 304.34</strain>
    </source>
</reference>
<dbReference type="GeneID" id="54469906"/>
<dbReference type="EMBL" id="MU003706">
    <property type="protein sequence ID" value="KAF2807060.1"/>
    <property type="molecule type" value="Genomic_DNA"/>
</dbReference>
<dbReference type="Proteomes" id="UP000504636">
    <property type="component" value="Unplaced"/>
</dbReference>
<sequence>MSGRQLLEDVPRNLGPQATSVTRFCGGEGARWSWDSLWGLSLSYLGLRWVAWGPWCSTRPWWCRLVITSIAAPWWCRLIGRAAGWWVKETESGLGVGARRLGILFDRQR</sequence>
<proteinExistence type="predicted"/>
<keyword evidence="2" id="KW-1185">Reference proteome</keyword>
<evidence type="ECO:0000313" key="3">
    <source>
        <dbReference type="RefSeq" id="XP_033574024.1"/>
    </source>
</evidence>
<accession>A0A6A6YE98</accession>
<dbReference type="RefSeq" id="XP_033574024.1">
    <property type="nucleotide sequence ID" value="XM_033729013.1"/>
</dbReference>
<gene>
    <name evidence="1 3" type="ORF">BDZ99DRAFT_90697</name>
</gene>
<reference evidence="1 3" key="1">
    <citation type="journal article" date="2020" name="Stud. Mycol.">
        <title>101 Dothideomycetes genomes: a test case for predicting lifestyles and emergence of pathogens.</title>
        <authorList>
            <person name="Haridas S."/>
            <person name="Albert R."/>
            <person name="Binder M."/>
            <person name="Bloem J."/>
            <person name="Labutti K."/>
            <person name="Salamov A."/>
            <person name="Andreopoulos B."/>
            <person name="Baker S."/>
            <person name="Barry K."/>
            <person name="Bills G."/>
            <person name="Bluhm B."/>
            <person name="Cannon C."/>
            <person name="Castanera R."/>
            <person name="Culley D."/>
            <person name="Daum C."/>
            <person name="Ezra D."/>
            <person name="Gonzalez J."/>
            <person name="Henrissat B."/>
            <person name="Kuo A."/>
            <person name="Liang C."/>
            <person name="Lipzen A."/>
            <person name="Lutzoni F."/>
            <person name="Magnuson J."/>
            <person name="Mondo S."/>
            <person name="Nolan M."/>
            <person name="Ohm R."/>
            <person name="Pangilinan J."/>
            <person name="Park H.-J."/>
            <person name="Ramirez L."/>
            <person name="Alfaro M."/>
            <person name="Sun H."/>
            <person name="Tritt A."/>
            <person name="Yoshinaga Y."/>
            <person name="Zwiers L.-H."/>
            <person name="Turgeon B."/>
            <person name="Goodwin S."/>
            <person name="Spatafora J."/>
            <person name="Crous P."/>
            <person name="Grigoriev I."/>
        </authorList>
    </citation>
    <scope>NUCLEOTIDE SEQUENCE</scope>
    <source>
        <strain evidence="1 3">CBS 304.34</strain>
    </source>
</reference>
<name>A0A6A6YE98_9PEZI</name>
<evidence type="ECO:0000313" key="1">
    <source>
        <dbReference type="EMBL" id="KAF2807060.1"/>
    </source>
</evidence>
<dbReference type="AlphaFoldDB" id="A0A6A6YE98"/>
<protein>
    <submittedName>
        <fullName evidence="1 3">Uncharacterized protein</fullName>
    </submittedName>
</protein>
<organism evidence="1">
    <name type="scientific">Mytilinidion resinicola</name>
    <dbReference type="NCBI Taxonomy" id="574789"/>
    <lineage>
        <taxon>Eukaryota</taxon>
        <taxon>Fungi</taxon>
        <taxon>Dikarya</taxon>
        <taxon>Ascomycota</taxon>
        <taxon>Pezizomycotina</taxon>
        <taxon>Dothideomycetes</taxon>
        <taxon>Pleosporomycetidae</taxon>
        <taxon>Mytilinidiales</taxon>
        <taxon>Mytilinidiaceae</taxon>
        <taxon>Mytilinidion</taxon>
    </lineage>
</organism>
<evidence type="ECO:0000313" key="2">
    <source>
        <dbReference type="Proteomes" id="UP000504636"/>
    </source>
</evidence>
<reference evidence="3" key="2">
    <citation type="submission" date="2020-04" db="EMBL/GenBank/DDBJ databases">
        <authorList>
            <consortium name="NCBI Genome Project"/>
        </authorList>
    </citation>
    <scope>NUCLEOTIDE SEQUENCE</scope>
    <source>
        <strain evidence="3">CBS 304.34</strain>
    </source>
</reference>